<dbReference type="STRING" id="43151.W5J512"/>
<name>W5J512_ANODA</name>
<dbReference type="Pfam" id="PF08238">
    <property type="entry name" value="Sel1"/>
    <property type="match status" value="2"/>
</dbReference>
<dbReference type="Gene3D" id="1.25.40.10">
    <property type="entry name" value="Tetratricopeptide repeat domain"/>
    <property type="match status" value="1"/>
</dbReference>
<reference evidence="3" key="4">
    <citation type="submission" date="2015-06" db="UniProtKB">
        <authorList>
            <consortium name="EnsemblMetazoa"/>
        </authorList>
    </citation>
    <scope>IDENTIFICATION</scope>
</reference>
<evidence type="ECO:0000256" key="1">
    <source>
        <dbReference type="SAM" id="MobiDB-lite"/>
    </source>
</evidence>
<dbReference type="eggNOG" id="KOG1550">
    <property type="taxonomic scope" value="Eukaryota"/>
</dbReference>
<feature type="region of interest" description="Disordered" evidence="1">
    <location>
        <begin position="232"/>
        <end position="265"/>
    </location>
</feature>
<accession>W5J512</accession>
<dbReference type="OMA" id="EIEYQLG"/>
<dbReference type="EMBL" id="ADMH02002074">
    <property type="protein sequence ID" value="ETN59567.1"/>
    <property type="molecule type" value="Genomic_DNA"/>
</dbReference>
<dbReference type="SUPFAM" id="SSF81901">
    <property type="entry name" value="HCP-like"/>
    <property type="match status" value="1"/>
</dbReference>
<dbReference type="InterPro" id="IPR052748">
    <property type="entry name" value="ISR_Activator"/>
</dbReference>
<protein>
    <recommendedName>
        <fullName evidence="5">Death ligand signal enhancer</fullName>
    </recommendedName>
</protein>
<proteinExistence type="predicted"/>
<gene>
    <name evidence="2" type="ORF">AND_008843</name>
</gene>
<reference evidence="2" key="3">
    <citation type="journal article" date="2013" name="Nucleic Acids Res.">
        <title>The genome of Anopheles darlingi, the main neotropical malaria vector.</title>
        <authorList>
            <person name="Marinotti O."/>
            <person name="Cerqueira G.C."/>
            <person name="de Almeida L.G."/>
            <person name="Ferro M.I."/>
            <person name="Loreto E.L."/>
            <person name="Zaha A."/>
            <person name="Teixeira S.M."/>
            <person name="Wespiser A.R."/>
            <person name="Almeida E Silva A."/>
            <person name="Schlindwein A.D."/>
            <person name="Pacheco A.C."/>
            <person name="Silva A.L."/>
            <person name="Graveley B.R."/>
            <person name="Walenz B.P."/>
            <person name="Lima Bde A."/>
            <person name="Ribeiro C.A."/>
            <person name="Nunes-Silva C.G."/>
            <person name="de Carvalho C.R."/>
            <person name="Soares C.M."/>
            <person name="de Menezes C.B."/>
            <person name="Matiolli C."/>
            <person name="Caffrey D."/>
            <person name="Araujo D.A."/>
            <person name="de Oliveira D.M."/>
            <person name="Golenbock D."/>
            <person name="Grisard E.C."/>
            <person name="Fantinatti-Garboggini F."/>
            <person name="de Carvalho F.M."/>
            <person name="Barcellos F.G."/>
            <person name="Prosdocimi F."/>
            <person name="May G."/>
            <person name="Azevedo Junior G.M."/>
            <person name="Guimaraes G.M."/>
            <person name="Goldman G.H."/>
            <person name="Padilha I.Q."/>
            <person name="Batista Jda S."/>
            <person name="Ferro J.A."/>
            <person name="Ribeiro J.M."/>
            <person name="Fietto J.L."/>
            <person name="Dabbas K.M."/>
            <person name="Cerdeira L."/>
            <person name="Agnez-Lima L.F."/>
            <person name="Brocchi M."/>
            <person name="de Carvalho M.O."/>
            <person name="Teixeira Mde M."/>
            <person name="Diniz Maia Mde M."/>
            <person name="Goldman M.H."/>
            <person name="Cruz Schneider M.P."/>
            <person name="Felipe M.S."/>
            <person name="Hungria M."/>
            <person name="Nicolas M.F."/>
            <person name="Pereira M."/>
            <person name="Montes M.A."/>
            <person name="Cantao M.E."/>
            <person name="Vincentz M."/>
            <person name="Rafael M.S."/>
            <person name="Silverman N."/>
            <person name="Stoco P.H."/>
            <person name="Souza R.C."/>
            <person name="Vicentini R."/>
            <person name="Gazzinelli R.T."/>
            <person name="Neves Rde O."/>
            <person name="Silva R."/>
            <person name="Astolfi-Filho S."/>
            <person name="Maciel T.E."/>
            <person name="Urmenyi T.P."/>
            <person name="Tadei W.P."/>
            <person name="Camargo E.P."/>
            <person name="de Vasconcelos A.T."/>
        </authorList>
    </citation>
    <scope>NUCLEOTIDE SEQUENCE</scope>
</reference>
<dbReference type="AlphaFoldDB" id="W5J512"/>
<keyword evidence="4" id="KW-1185">Reference proteome</keyword>
<dbReference type="PANTHER" id="PTHR45011">
    <property type="entry name" value="DAP3-BINDING CELL DEATH ENHANCER 1"/>
    <property type="match status" value="1"/>
</dbReference>
<dbReference type="PANTHER" id="PTHR45011:SF1">
    <property type="entry name" value="DAP3-BINDING CELL DEATH ENHANCER 1"/>
    <property type="match status" value="1"/>
</dbReference>
<dbReference type="Proteomes" id="UP000000673">
    <property type="component" value="Unassembled WGS sequence"/>
</dbReference>
<feature type="region of interest" description="Disordered" evidence="1">
    <location>
        <begin position="69"/>
        <end position="91"/>
    </location>
</feature>
<dbReference type="InterPro" id="IPR006597">
    <property type="entry name" value="Sel1-like"/>
</dbReference>
<dbReference type="EnsemblMetazoa" id="ADAC008843-RA">
    <property type="protein sequence ID" value="ADAC008843-PA"/>
    <property type="gene ID" value="ADAC008843"/>
</dbReference>
<feature type="compositionally biased region" description="Polar residues" evidence="1">
    <location>
        <begin position="241"/>
        <end position="255"/>
    </location>
</feature>
<dbReference type="VEuPathDB" id="VectorBase:ADAR2_004292"/>
<dbReference type="HOGENOM" id="CLU_605835_0_0_1"/>
<reference evidence="2 4" key="1">
    <citation type="journal article" date="2010" name="BMC Genomics">
        <title>Combination of measures distinguishes pre-miRNAs from other stem-loops in the genome of the newly sequenced Anopheles darlingi.</title>
        <authorList>
            <person name="Mendes N.D."/>
            <person name="Freitas A.T."/>
            <person name="Vasconcelos A.T."/>
            <person name="Sagot M.F."/>
        </authorList>
    </citation>
    <scope>NUCLEOTIDE SEQUENCE</scope>
</reference>
<evidence type="ECO:0000313" key="2">
    <source>
        <dbReference type="EMBL" id="ETN59567.1"/>
    </source>
</evidence>
<dbReference type="InterPro" id="IPR011990">
    <property type="entry name" value="TPR-like_helical_dom_sf"/>
</dbReference>
<feature type="compositionally biased region" description="Basic and acidic residues" evidence="1">
    <location>
        <begin position="82"/>
        <end position="91"/>
    </location>
</feature>
<evidence type="ECO:0000313" key="3">
    <source>
        <dbReference type="EnsemblMetazoa" id="ADAC008843-PA"/>
    </source>
</evidence>
<dbReference type="SMART" id="SM00671">
    <property type="entry name" value="SEL1"/>
    <property type="match status" value="2"/>
</dbReference>
<reference evidence="2" key="2">
    <citation type="submission" date="2010-05" db="EMBL/GenBank/DDBJ databases">
        <authorList>
            <person name="Almeida L.G."/>
            <person name="Nicolas M.F."/>
            <person name="Souza R.C."/>
            <person name="Vasconcelos A.T.R."/>
        </authorList>
    </citation>
    <scope>NUCLEOTIDE SEQUENCE</scope>
</reference>
<dbReference type="VEuPathDB" id="VectorBase:ADAC008843"/>
<evidence type="ECO:0008006" key="5">
    <source>
        <dbReference type="Google" id="ProtNLM"/>
    </source>
</evidence>
<organism evidence="2">
    <name type="scientific">Anopheles darlingi</name>
    <name type="common">Mosquito</name>
    <dbReference type="NCBI Taxonomy" id="43151"/>
    <lineage>
        <taxon>Eukaryota</taxon>
        <taxon>Metazoa</taxon>
        <taxon>Ecdysozoa</taxon>
        <taxon>Arthropoda</taxon>
        <taxon>Hexapoda</taxon>
        <taxon>Insecta</taxon>
        <taxon>Pterygota</taxon>
        <taxon>Neoptera</taxon>
        <taxon>Endopterygota</taxon>
        <taxon>Diptera</taxon>
        <taxon>Nematocera</taxon>
        <taxon>Culicoidea</taxon>
        <taxon>Culicidae</taxon>
        <taxon>Anophelinae</taxon>
        <taxon>Anopheles</taxon>
    </lineage>
</organism>
<evidence type="ECO:0000313" key="4">
    <source>
        <dbReference type="Proteomes" id="UP000000673"/>
    </source>
</evidence>
<sequence>MWKYVSRRIRDVYDRTAGILEVRRTWNCGPGERFCAENPPEEGAGASNEESHGKRFCLLQAVRPSQLDGHTRKEYGTGSNQSEREGFKRKEHHQPRLEHSWIGAITWTSAIICGWYTSQLLCLYRRTQHPGGRCYQSPLLRTAAEQNGLSLLHCRVLSEYFRQQTTTLPSVFSIESRSSSSDCISLGRKSARDSSFASFGGIPLSEFVDYTDGHQALRQNFAFRVNNDRKPTVSVAVPGPSSGTVHQPSATSSIEQQQQQQQHEPETIESAVGNLLNVLGEIEYQLGCQNLEQGEYSAAVSHLKLGTSHQHAGAAFNLGVCYEQGYGLPKDLRMALECYQLAAEQGHPQALYNLGVFYARGSAGLRPSRSMAKKYFVAAAELGLEEAIRALGPKYQQGRKPSMEVPVSGFEESSITDAKRQFSLVNVEQFHPAKRIEGWTNMPLQIVAARG</sequence>